<dbReference type="Proteomes" id="UP001165289">
    <property type="component" value="Unassembled WGS sequence"/>
</dbReference>
<dbReference type="PANTHER" id="PTHR10668:SF103">
    <property type="entry name" value="PYRIDINE NUCLEOTIDE-DISULFIDE OXIDOREDUCTASE DOMAIN-CONTAINING PROTEIN 2"/>
    <property type="match status" value="1"/>
</dbReference>
<dbReference type="EMBL" id="JAKMXF010000354">
    <property type="protein sequence ID" value="KAI6646649.1"/>
    <property type="molecule type" value="Genomic_DNA"/>
</dbReference>
<comment type="caution">
    <text evidence="7">The sequence shown here is derived from an EMBL/GenBank/DDBJ whole genome shotgun (WGS) entry which is preliminary data.</text>
</comment>
<comment type="similarity">
    <text evidence="2">Belongs to the carotenoid/retinoid oxidoreductase family.</text>
</comment>
<dbReference type="Gene3D" id="3.50.50.60">
    <property type="entry name" value="FAD/NAD(P)-binding domain"/>
    <property type="match status" value="2"/>
</dbReference>
<dbReference type="InterPro" id="IPR036188">
    <property type="entry name" value="FAD/NAD-bd_sf"/>
</dbReference>
<evidence type="ECO:0000313" key="7">
    <source>
        <dbReference type="EMBL" id="KAI6646649.1"/>
    </source>
</evidence>
<dbReference type="SUPFAM" id="SSF51905">
    <property type="entry name" value="FAD/NAD(P)-binding domain"/>
    <property type="match status" value="1"/>
</dbReference>
<dbReference type="GO" id="GO:0016491">
    <property type="term" value="F:oxidoreductase activity"/>
    <property type="evidence" value="ECO:0007669"/>
    <property type="project" value="InterPro"/>
</dbReference>
<dbReference type="PANTHER" id="PTHR10668">
    <property type="entry name" value="PHYTOENE DEHYDROGENASE"/>
    <property type="match status" value="1"/>
</dbReference>
<evidence type="ECO:0000256" key="4">
    <source>
        <dbReference type="ARBA" id="ARBA00038825"/>
    </source>
</evidence>
<evidence type="ECO:0000256" key="5">
    <source>
        <dbReference type="ARBA" id="ARBA00040298"/>
    </source>
</evidence>
<evidence type="ECO:0000256" key="2">
    <source>
        <dbReference type="ARBA" id="ARBA00006046"/>
    </source>
</evidence>
<dbReference type="Pfam" id="PF01593">
    <property type="entry name" value="Amino_oxidase"/>
    <property type="match status" value="1"/>
</dbReference>
<gene>
    <name evidence="7" type="ORF">LOD99_12770</name>
</gene>
<dbReference type="InterPro" id="IPR002937">
    <property type="entry name" value="Amino_oxidase"/>
</dbReference>
<name>A0AAV7JCY2_9METZ</name>
<organism evidence="7 8">
    <name type="scientific">Oopsacas minuta</name>
    <dbReference type="NCBI Taxonomy" id="111878"/>
    <lineage>
        <taxon>Eukaryota</taxon>
        <taxon>Metazoa</taxon>
        <taxon>Porifera</taxon>
        <taxon>Hexactinellida</taxon>
        <taxon>Hexasterophora</taxon>
        <taxon>Lyssacinosida</taxon>
        <taxon>Leucopsacidae</taxon>
        <taxon>Oopsacas</taxon>
    </lineage>
</organism>
<accession>A0AAV7JCY2</accession>
<sequence length="578" mass="63861">MSLTNSLRSFLTTTRLAVSNTVRSYSSQSIISHKWDVTIIGAGHNGLVAAAYLARSGKKVLVLERRHLVGGAAVTEEIIPGFKFSRASYVLSLLRPRIIKELELVKFGLKVYQRNTHSFTPMRDGRYLILSSDVDETRREISKFSLRDADRYSTFEDKLCKYADAIQPYLERAPADFSRGISLKSLYELGPSLEAGRKLGLREIPEFTEFLISPASKWLRKWFESEPLLATLATDAVIGAMISPNSLGSSYVLLHHVMGEYEGRKNVWVYPEGGMGSVSRAIANSAVHHGARIEVDKTVTRILVHEGRAIGVELENGEEIRSEIVMSNATPYVTFSKLLERDLPKHLQNEVNLIDYTSPVTKINVAVKCLPNFTCLPNSHPDKPQSIHSASIHLNCESMTDIHKAYLEGQNKQVSTYPMIEMCIPSSLDPTLAPKGAHVISLFTQYTPYNPIDGPWTESKKEDYCNCVFNSIEDYAPGFKQSVVGKDILTPPDLEAVFGLTGGNIFHGALSLDQLYWCRPSRTLCGPVTPIANLFQCGSGIHPSGGVMGSPGLIAAETVIELFRNKDKNTSSSSSSIN</sequence>
<proteinExistence type="inferred from homology"/>
<dbReference type="GO" id="GO:0005759">
    <property type="term" value="C:mitochondrial matrix"/>
    <property type="evidence" value="ECO:0007669"/>
    <property type="project" value="UniProtKB-SubCell"/>
</dbReference>
<dbReference type="AlphaFoldDB" id="A0AAV7JCY2"/>
<feature type="domain" description="Amine oxidase" evidence="6">
    <location>
        <begin position="46"/>
        <end position="369"/>
    </location>
</feature>
<keyword evidence="8" id="KW-1185">Reference proteome</keyword>
<comment type="subunit">
    <text evidence="4">Interacts with COX5B; this interaction may contribute to localize PYROXD2 to the inner face of the inner mitochondrial membrane.</text>
</comment>
<evidence type="ECO:0000313" key="8">
    <source>
        <dbReference type="Proteomes" id="UP001165289"/>
    </source>
</evidence>
<evidence type="ECO:0000256" key="1">
    <source>
        <dbReference type="ARBA" id="ARBA00004305"/>
    </source>
</evidence>
<reference evidence="7 8" key="1">
    <citation type="journal article" date="2023" name="BMC Biol.">
        <title>The compact genome of the sponge Oopsacas minuta (Hexactinellida) is lacking key metazoan core genes.</title>
        <authorList>
            <person name="Santini S."/>
            <person name="Schenkelaars Q."/>
            <person name="Jourda C."/>
            <person name="Duchesne M."/>
            <person name="Belahbib H."/>
            <person name="Rocher C."/>
            <person name="Selva M."/>
            <person name="Riesgo A."/>
            <person name="Vervoort M."/>
            <person name="Leys S.P."/>
            <person name="Kodjabachian L."/>
            <person name="Le Bivic A."/>
            <person name="Borchiellini C."/>
            <person name="Claverie J.M."/>
            <person name="Renard E."/>
        </authorList>
    </citation>
    <scope>NUCLEOTIDE SEQUENCE [LARGE SCALE GENOMIC DNA]</scope>
    <source>
        <strain evidence="7">SPO-2</strain>
    </source>
</reference>
<comment type="subcellular location">
    <subcellularLocation>
        <location evidence="1">Mitochondrion matrix</location>
    </subcellularLocation>
</comment>
<evidence type="ECO:0000259" key="6">
    <source>
        <dbReference type="Pfam" id="PF01593"/>
    </source>
</evidence>
<protein>
    <recommendedName>
        <fullName evidence="5">Pyridine nucleotide-disulfide oxidoreductase domain-containing protein 2</fullName>
    </recommendedName>
</protein>
<comment type="function">
    <text evidence="3">Probable oxidoreductase that may play a role as regulator of mitochondrial function.</text>
</comment>
<evidence type="ECO:0000256" key="3">
    <source>
        <dbReference type="ARBA" id="ARBA00037217"/>
    </source>
</evidence>